<dbReference type="Proteomes" id="UP000199659">
    <property type="component" value="Unassembled WGS sequence"/>
</dbReference>
<keyword evidence="2" id="KW-0012">Acyltransferase</keyword>
<dbReference type="SUPFAM" id="SSF55729">
    <property type="entry name" value="Acyl-CoA N-acyltransferases (Nat)"/>
    <property type="match status" value="1"/>
</dbReference>
<dbReference type="PROSITE" id="PS51186">
    <property type="entry name" value="GNAT"/>
    <property type="match status" value="1"/>
</dbReference>
<accession>A0A1I6HSY7</accession>
<evidence type="ECO:0000256" key="2">
    <source>
        <dbReference type="ARBA" id="ARBA00023315"/>
    </source>
</evidence>
<dbReference type="AlphaFoldDB" id="A0A1I6HSY7"/>
<feature type="domain" description="N-acetyltransferase" evidence="3">
    <location>
        <begin position="4"/>
        <end position="157"/>
    </location>
</feature>
<dbReference type="CDD" id="cd04301">
    <property type="entry name" value="NAT_SF"/>
    <property type="match status" value="1"/>
</dbReference>
<dbReference type="InterPro" id="IPR050680">
    <property type="entry name" value="YpeA/RimI_acetyltransf"/>
</dbReference>
<evidence type="ECO:0000256" key="1">
    <source>
        <dbReference type="ARBA" id="ARBA00022679"/>
    </source>
</evidence>
<dbReference type="Pfam" id="PF00583">
    <property type="entry name" value="Acetyltransf_1"/>
    <property type="match status" value="1"/>
</dbReference>
<dbReference type="InterPro" id="IPR016181">
    <property type="entry name" value="Acyl_CoA_acyltransferase"/>
</dbReference>
<keyword evidence="5" id="KW-1185">Reference proteome</keyword>
<keyword evidence="1 4" id="KW-0808">Transferase</keyword>
<gene>
    <name evidence="4" type="ORF">SAMN05661086_00258</name>
</gene>
<organism evidence="4 5">
    <name type="scientific">Anaeromicropila populeti</name>
    <dbReference type="NCBI Taxonomy" id="37658"/>
    <lineage>
        <taxon>Bacteria</taxon>
        <taxon>Bacillati</taxon>
        <taxon>Bacillota</taxon>
        <taxon>Clostridia</taxon>
        <taxon>Lachnospirales</taxon>
        <taxon>Lachnospiraceae</taxon>
        <taxon>Anaeromicropila</taxon>
    </lineage>
</organism>
<sequence length="163" mass="19332">MKVIEITNQKESNSLIVFLDKMFANWLEKSSFAKENACCPGRTYDQIKEKIEQMDENPYKFIVCTDNEEVVGMTYVSYFDEECLYLGLINVHPEYRKKGVFKEILDKAEEICNEKNMKYMRLCTWQGNEAAIHTFQKCGFEVYAENEKSIELRKYMKISDEYK</sequence>
<proteinExistence type="predicted"/>
<dbReference type="Gene3D" id="3.40.630.30">
    <property type="match status" value="1"/>
</dbReference>
<dbReference type="InterPro" id="IPR000182">
    <property type="entry name" value="GNAT_dom"/>
</dbReference>
<reference evidence="4 5" key="1">
    <citation type="submission" date="2016-10" db="EMBL/GenBank/DDBJ databases">
        <authorList>
            <person name="de Groot N.N."/>
        </authorList>
    </citation>
    <scope>NUCLEOTIDE SEQUENCE [LARGE SCALE GENOMIC DNA]</scope>
    <source>
        <strain evidence="4 5">743A</strain>
    </source>
</reference>
<protein>
    <submittedName>
        <fullName evidence="4">Acetyltransferase (GNAT) family protein</fullName>
    </submittedName>
</protein>
<evidence type="ECO:0000259" key="3">
    <source>
        <dbReference type="PROSITE" id="PS51186"/>
    </source>
</evidence>
<name>A0A1I6HSY7_9FIRM</name>
<dbReference type="PANTHER" id="PTHR43420:SF47">
    <property type="entry name" value="N-ACETYLTRANSFERASE DOMAIN-CONTAINING PROTEIN"/>
    <property type="match status" value="1"/>
</dbReference>
<dbReference type="RefSeq" id="WP_092558878.1">
    <property type="nucleotide sequence ID" value="NZ_FOYZ01000001.1"/>
</dbReference>
<evidence type="ECO:0000313" key="5">
    <source>
        <dbReference type="Proteomes" id="UP000199659"/>
    </source>
</evidence>
<evidence type="ECO:0000313" key="4">
    <source>
        <dbReference type="EMBL" id="SFR57549.1"/>
    </source>
</evidence>
<dbReference type="EMBL" id="FOYZ01000001">
    <property type="protein sequence ID" value="SFR57549.1"/>
    <property type="molecule type" value="Genomic_DNA"/>
</dbReference>
<dbReference type="STRING" id="37658.SAMN05661086_00258"/>
<dbReference type="OrthoDB" id="9805924at2"/>
<dbReference type="PANTHER" id="PTHR43420">
    <property type="entry name" value="ACETYLTRANSFERASE"/>
    <property type="match status" value="1"/>
</dbReference>
<dbReference type="GO" id="GO:0016747">
    <property type="term" value="F:acyltransferase activity, transferring groups other than amino-acyl groups"/>
    <property type="evidence" value="ECO:0007669"/>
    <property type="project" value="InterPro"/>
</dbReference>